<keyword evidence="1" id="KW-0812">Transmembrane</keyword>
<protein>
    <submittedName>
        <fullName evidence="2">N-linked glycosylation glycosyltransferase PglG</fullName>
    </submittedName>
</protein>
<keyword evidence="2" id="KW-0808">Transferase</keyword>
<feature type="transmembrane region" description="Helical" evidence="1">
    <location>
        <begin position="247"/>
        <end position="270"/>
    </location>
</feature>
<dbReference type="CDD" id="cd18773">
    <property type="entry name" value="PDC1_HK_sensor"/>
    <property type="match status" value="1"/>
</dbReference>
<accession>A0A6S6T5V4</accession>
<feature type="transmembrane region" description="Helical" evidence="1">
    <location>
        <begin position="276"/>
        <end position="299"/>
    </location>
</feature>
<dbReference type="Gene3D" id="3.30.450.20">
    <property type="entry name" value="PAS domain"/>
    <property type="match status" value="1"/>
</dbReference>
<feature type="transmembrane region" description="Helical" evidence="1">
    <location>
        <begin position="166"/>
        <end position="185"/>
    </location>
</feature>
<dbReference type="EMBL" id="CACVAZ010000063">
    <property type="protein sequence ID" value="CAA6810286.1"/>
    <property type="molecule type" value="Genomic_DNA"/>
</dbReference>
<evidence type="ECO:0000313" key="2">
    <source>
        <dbReference type="EMBL" id="CAA6810286.1"/>
    </source>
</evidence>
<gene>
    <name evidence="2" type="ORF">HELGO_WM14775</name>
</gene>
<dbReference type="SUPFAM" id="SSF103190">
    <property type="entry name" value="Sensory domain-like"/>
    <property type="match status" value="1"/>
</dbReference>
<proteinExistence type="predicted"/>
<organism evidence="2">
    <name type="scientific">uncultured Sulfurovum sp</name>
    <dbReference type="NCBI Taxonomy" id="269237"/>
    <lineage>
        <taxon>Bacteria</taxon>
        <taxon>Pseudomonadati</taxon>
        <taxon>Campylobacterota</taxon>
        <taxon>Epsilonproteobacteria</taxon>
        <taxon>Campylobacterales</taxon>
        <taxon>Sulfurovaceae</taxon>
        <taxon>Sulfurovum</taxon>
        <taxon>environmental samples</taxon>
    </lineage>
</organism>
<dbReference type="GO" id="GO:0016740">
    <property type="term" value="F:transferase activity"/>
    <property type="evidence" value="ECO:0007669"/>
    <property type="project" value="UniProtKB-KW"/>
</dbReference>
<name>A0A6S6T5V4_9BACT</name>
<keyword evidence="1" id="KW-0472">Membrane</keyword>
<feature type="transmembrane region" description="Helical" evidence="1">
    <location>
        <begin position="205"/>
        <end position="226"/>
    </location>
</feature>
<keyword evidence="1" id="KW-1133">Transmembrane helix</keyword>
<reference evidence="2" key="1">
    <citation type="submission" date="2020-01" db="EMBL/GenBank/DDBJ databases">
        <authorList>
            <person name="Meier V. D."/>
            <person name="Meier V D."/>
        </authorList>
    </citation>
    <scope>NUCLEOTIDE SEQUENCE</scope>
    <source>
        <strain evidence="2">HLG_WM_MAG_02</strain>
    </source>
</reference>
<dbReference type="AlphaFoldDB" id="A0A6S6T5V4"/>
<dbReference type="InterPro" id="IPR029151">
    <property type="entry name" value="Sensor-like_sf"/>
</dbReference>
<sequence>MVVREIQEYAEVRTKARAYLCFIMSRNISNMGLTENNLDAHIGKQLKDLKDALPQAEVFYAIGADGVQVSRNVSKNKKLNDDGKGSDRSGRAYFYKTLAEERCVLTDPYPSLTTNNMVVTASFPVYDDDGHNNLLYILCVDICLENILKMVHPSSVDSTFGMYSKLVYACFSFALLLVSLLLFVKGVSSFLHLGMHVDSIDINEMFKATILLTLALAIFDLVKAIFEEEVLGKEKKEGAGDGHQTMIRFLGSIIIALSIEALMLVFKFAITEPEKLVSAVYLILGVTALMIGLSIYIHVNKAQINKLQK</sequence>
<evidence type="ECO:0000256" key="1">
    <source>
        <dbReference type="SAM" id="Phobius"/>
    </source>
</evidence>